<dbReference type="InterPro" id="IPR013549">
    <property type="entry name" value="DUF1731"/>
</dbReference>
<evidence type="ECO:0000259" key="2">
    <source>
        <dbReference type="Pfam" id="PF01370"/>
    </source>
</evidence>
<dbReference type="InterPro" id="IPR010099">
    <property type="entry name" value="SDR39U1"/>
</dbReference>
<feature type="domain" description="DUF1731" evidence="3">
    <location>
        <begin position="252"/>
        <end position="298"/>
    </location>
</feature>
<evidence type="ECO:0000313" key="4">
    <source>
        <dbReference type="EMBL" id="SHI09501.1"/>
    </source>
</evidence>
<name>A0A1M5YBP0_9BACT</name>
<protein>
    <recommendedName>
        <fullName evidence="6">TIGR01777 family protein</fullName>
    </recommendedName>
</protein>
<dbReference type="PANTHER" id="PTHR11092:SF0">
    <property type="entry name" value="EPIMERASE FAMILY PROTEIN SDR39U1"/>
    <property type="match status" value="1"/>
</dbReference>
<evidence type="ECO:0000256" key="1">
    <source>
        <dbReference type="ARBA" id="ARBA00009353"/>
    </source>
</evidence>
<dbReference type="Pfam" id="PF08338">
    <property type="entry name" value="DUF1731"/>
    <property type="match status" value="1"/>
</dbReference>
<dbReference type="STRING" id="1121409.SAMN02745124_03845"/>
<dbReference type="RefSeq" id="WP_073378686.1">
    <property type="nucleotide sequence ID" value="NZ_FQXS01000032.1"/>
</dbReference>
<reference evidence="4 5" key="1">
    <citation type="submission" date="2016-11" db="EMBL/GenBank/DDBJ databases">
        <authorList>
            <person name="Jaros S."/>
            <person name="Januszkiewicz K."/>
            <person name="Wedrychowicz H."/>
        </authorList>
    </citation>
    <scope>NUCLEOTIDE SEQUENCE [LARGE SCALE GENOMIC DNA]</scope>
    <source>
        <strain evidence="4 5">DSM 9705</strain>
    </source>
</reference>
<gene>
    <name evidence="4" type="ORF">SAMN02745124_03845</name>
</gene>
<sequence>MKIFITGGLGFVGSHLCQALLQSGHEITAVGRRRTPGNMINHPLFTYLSADTTKPGEWQQRLADQEVVVNLAGKSIFTLWTEKARKEIYDSRILTTRNLAEGLAGRSDVTFLSTSAIGYYGDRGDDLLTEDQPPGSDFLAMVSRDWEREALQAAAGGNRVVLMRFGIVFDRDGGALASMIPAFKFFLGGRLGSGKQWFPWIHMDDLVAACAFAMDQPDLSGPANFCAPQPVRNADLTRMLAGKLKRPVMLPTPSWMMRGLLGQFGQTLLNSQRGKPEALLQSGFSFTYETLETALDELLKN</sequence>
<dbReference type="CDD" id="cd05242">
    <property type="entry name" value="SDR_a8"/>
    <property type="match status" value="1"/>
</dbReference>
<dbReference type="EMBL" id="FQXS01000032">
    <property type="protein sequence ID" value="SHI09501.1"/>
    <property type="molecule type" value="Genomic_DNA"/>
</dbReference>
<organism evidence="4 5">
    <name type="scientific">Desulfofustis glycolicus DSM 9705</name>
    <dbReference type="NCBI Taxonomy" id="1121409"/>
    <lineage>
        <taxon>Bacteria</taxon>
        <taxon>Pseudomonadati</taxon>
        <taxon>Thermodesulfobacteriota</taxon>
        <taxon>Desulfobulbia</taxon>
        <taxon>Desulfobulbales</taxon>
        <taxon>Desulfocapsaceae</taxon>
        <taxon>Desulfofustis</taxon>
    </lineage>
</organism>
<dbReference type="NCBIfam" id="TIGR01777">
    <property type="entry name" value="yfcH"/>
    <property type="match status" value="1"/>
</dbReference>
<dbReference type="PANTHER" id="PTHR11092">
    <property type="entry name" value="SUGAR NUCLEOTIDE EPIMERASE RELATED"/>
    <property type="match status" value="1"/>
</dbReference>
<feature type="domain" description="NAD-dependent epimerase/dehydratase" evidence="2">
    <location>
        <begin position="3"/>
        <end position="219"/>
    </location>
</feature>
<dbReference type="SUPFAM" id="SSF51735">
    <property type="entry name" value="NAD(P)-binding Rossmann-fold domains"/>
    <property type="match status" value="1"/>
</dbReference>
<evidence type="ECO:0000259" key="3">
    <source>
        <dbReference type="Pfam" id="PF08338"/>
    </source>
</evidence>
<dbReference type="InterPro" id="IPR036291">
    <property type="entry name" value="NAD(P)-bd_dom_sf"/>
</dbReference>
<dbReference type="Pfam" id="PF01370">
    <property type="entry name" value="Epimerase"/>
    <property type="match status" value="1"/>
</dbReference>
<keyword evidence="5" id="KW-1185">Reference proteome</keyword>
<comment type="similarity">
    <text evidence="1">Belongs to the NAD(P)-dependent epimerase/dehydratase family. SDR39U1 subfamily.</text>
</comment>
<dbReference type="InterPro" id="IPR001509">
    <property type="entry name" value="Epimerase_deHydtase"/>
</dbReference>
<accession>A0A1M5YBP0</accession>
<dbReference type="Proteomes" id="UP000184139">
    <property type="component" value="Unassembled WGS sequence"/>
</dbReference>
<dbReference type="Gene3D" id="3.40.50.720">
    <property type="entry name" value="NAD(P)-binding Rossmann-like Domain"/>
    <property type="match status" value="1"/>
</dbReference>
<evidence type="ECO:0008006" key="6">
    <source>
        <dbReference type="Google" id="ProtNLM"/>
    </source>
</evidence>
<dbReference type="OrthoDB" id="5292533at2"/>
<dbReference type="AlphaFoldDB" id="A0A1M5YBP0"/>
<proteinExistence type="inferred from homology"/>
<evidence type="ECO:0000313" key="5">
    <source>
        <dbReference type="Proteomes" id="UP000184139"/>
    </source>
</evidence>